<gene>
    <name evidence="2" type="ORF">COB21_02550</name>
</gene>
<reference evidence="3" key="1">
    <citation type="submission" date="2017-08" db="EMBL/GenBank/DDBJ databases">
        <title>A dynamic microbial community with high functional redundancy inhabits the cold, oxic subseafloor aquifer.</title>
        <authorList>
            <person name="Tully B.J."/>
            <person name="Wheat C.G."/>
            <person name="Glazer B.T."/>
            <person name="Huber J.A."/>
        </authorList>
    </citation>
    <scope>NUCLEOTIDE SEQUENCE [LARGE SCALE GENOMIC DNA]</scope>
</reference>
<evidence type="ECO:0000313" key="3">
    <source>
        <dbReference type="Proteomes" id="UP000218775"/>
    </source>
</evidence>
<name>A0A2A4X5A7_UNCAE</name>
<proteinExistence type="predicted"/>
<accession>A0A2A4X5A7</accession>
<dbReference type="Proteomes" id="UP000218775">
    <property type="component" value="Unassembled WGS sequence"/>
</dbReference>
<dbReference type="EMBL" id="NVUK01000012">
    <property type="protein sequence ID" value="PCI77852.1"/>
    <property type="molecule type" value="Genomic_DNA"/>
</dbReference>
<sequence>MKVKCTNKGYGLSLLALSALTVSALHADYGSNYKNNHDQRKGHNQSMNSKQCDKRVITPAAGPRVTNGADLFVSADFIYWRMSQGGTDFAYTGSQSFTNVFSAGDTDPSYADAPQGQISSVANDWAPGFKAGIGLDTSMDGWDVYAEYTWVHFRNTATVSKTPFLNTGDVSVSQVGIPLETNAVYRDRSEAKFSLQYNKVNLELGRNFYFSQYLTARPHTGVTGAWLNDTFRVSATGNAGTDTLTNISWGDPEATATVDGADVFNGVTKNWGVGARIGLDLGWHFNKEWSIYSSFAGNAIWNKYTTNSFTGAIQGHVSALTGATTDVVVGDPVNKTVTNMNTFNGSAVNYIVETELGICWESFFYDDNYHFAAKLGWELQNWINYMKVTRVQGFSNHDLALHGLNVQLRFDF</sequence>
<evidence type="ECO:0008006" key="4">
    <source>
        <dbReference type="Google" id="ProtNLM"/>
    </source>
</evidence>
<feature type="chain" id="PRO_5012042921" description="MOMP-like family protein" evidence="1">
    <location>
        <begin position="28"/>
        <end position="412"/>
    </location>
</feature>
<dbReference type="Pfam" id="PF05150">
    <property type="entry name" value="Legionella_OMP"/>
    <property type="match status" value="1"/>
</dbReference>
<evidence type="ECO:0000313" key="2">
    <source>
        <dbReference type="EMBL" id="PCI77852.1"/>
    </source>
</evidence>
<keyword evidence="1" id="KW-0732">Signal</keyword>
<protein>
    <recommendedName>
        <fullName evidence="4">MOMP-like family protein</fullName>
    </recommendedName>
</protein>
<feature type="signal peptide" evidence="1">
    <location>
        <begin position="1"/>
        <end position="27"/>
    </location>
</feature>
<dbReference type="AlphaFoldDB" id="A0A2A4X5A7"/>
<organism evidence="2 3">
    <name type="scientific">Aerophobetes bacterium</name>
    <dbReference type="NCBI Taxonomy" id="2030807"/>
    <lineage>
        <taxon>Bacteria</taxon>
        <taxon>Candidatus Aerophobota</taxon>
    </lineage>
</organism>
<evidence type="ECO:0000256" key="1">
    <source>
        <dbReference type="SAM" id="SignalP"/>
    </source>
</evidence>
<dbReference type="InterPro" id="IPR007825">
    <property type="entry name" value="Major_OMP_Legionella"/>
</dbReference>
<comment type="caution">
    <text evidence="2">The sequence shown here is derived from an EMBL/GenBank/DDBJ whole genome shotgun (WGS) entry which is preliminary data.</text>
</comment>